<keyword evidence="10" id="KW-0498">Mitosis</keyword>
<dbReference type="EMBL" id="AVOT02016326">
    <property type="protein sequence ID" value="MBW0501447.1"/>
    <property type="molecule type" value="Genomic_DNA"/>
</dbReference>
<dbReference type="GO" id="GO:0042729">
    <property type="term" value="C:DASH complex"/>
    <property type="evidence" value="ECO:0007669"/>
    <property type="project" value="InterPro"/>
</dbReference>
<sequence>MEYDAEDNLGHLKSEMELEDEHRNFDNQRLKWIAEISESIGRLYTNLNSLNRNIESVNVVGKQFENVYDLWSKFEQVIGAQPAAGHPSSNEHSQHAFAAQSQPTLHSSTSSAAALEASIEFPHAQPSPGGETTKRG</sequence>
<evidence type="ECO:0000256" key="9">
    <source>
        <dbReference type="ARBA" id="ARBA00022701"/>
    </source>
</evidence>
<feature type="compositionally biased region" description="Low complexity" evidence="17">
    <location>
        <begin position="107"/>
        <end position="118"/>
    </location>
</feature>
<evidence type="ECO:0000256" key="13">
    <source>
        <dbReference type="ARBA" id="ARBA00023242"/>
    </source>
</evidence>
<evidence type="ECO:0000256" key="16">
    <source>
        <dbReference type="ARBA" id="ARBA00030566"/>
    </source>
</evidence>
<protein>
    <recommendedName>
        <fullName evidence="5">DASH complex subunit DAD1</fullName>
    </recommendedName>
    <alternativeName>
        <fullName evidence="16">Outer kinetochore protein DAD1</fullName>
    </alternativeName>
</protein>
<evidence type="ECO:0000256" key="17">
    <source>
        <dbReference type="SAM" id="MobiDB-lite"/>
    </source>
</evidence>
<keyword evidence="11" id="KW-0995">Kinetochore</keyword>
<dbReference type="GO" id="GO:0051301">
    <property type="term" value="P:cell division"/>
    <property type="evidence" value="ECO:0007669"/>
    <property type="project" value="UniProtKB-KW"/>
</dbReference>
<dbReference type="GO" id="GO:0051010">
    <property type="term" value="F:microtubule plus-end binding"/>
    <property type="evidence" value="ECO:0007669"/>
    <property type="project" value="TreeGrafter"/>
</dbReference>
<evidence type="ECO:0000256" key="2">
    <source>
        <dbReference type="ARBA" id="ARBA00004186"/>
    </source>
</evidence>
<evidence type="ECO:0000256" key="1">
    <source>
        <dbReference type="ARBA" id="ARBA00004123"/>
    </source>
</evidence>
<dbReference type="OrthoDB" id="2505504at2759"/>
<dbReference type="GO" id="GO:0044732">
    <property type="term" value="C:mitotic spindle pole body"/>
    <property type="evidence" value="ECO:0007669"/>
    <property type="project" value="TreeGrafter"/>
</dbReference>
<comment type="similarity">
    <text evidence="4">Belongs to the DASH complex DAD1 family.</text>
</comment>
<evidence type="ECO:0000313" key="19">
    <source>
        <dbReference type="Proteomes" id="UP000765509"/>
    </source>
</evidence>
<evidence type="ECO:0000256" key="10">
    <source>
        <dbReference type="ARBA" id="ARBA00022776"/>
    </source>
</evidence>
<evidence type="ECO:0000313" key="18">
    <source>
        <dbReference type="EMBL" id="MBW0501447.1"/>
    </source>
</evidence>
<keyword evidence="13" id="KW-0539">Nucleus</keyword>
<evidence type="ECO:0000256" key="6">
    <source>
        <dbReference type="ARBA" id="ARBA00022454"/>
    </source>
</evidence>
<dbReference type="Proteomes" id="UP000765509">
    <property type="component" value="Unassembled WGS sequence"/>
</dbReference>
<reference evidence="18" key="1">
    <citation type="submission" date="2021-03" db="EMBL/GenBank/DDBJ databases">
        <title>Draft genome sequence of rust myrtle Austropuccinia psidii MF-1, a brazilian biotype.</title>
        <authorList>
            <person name="Quecine M.C."/>
            <person name="Pachon D.M.R."/>
            <person name="Bonatelli M.L."/>
            <person name="Correr F.H."/>
            <person name="Franceschini L.M."/>
            <person name="Leite T.F."/>
            <person name="Margarido G.R.A."/>
            <person name="Almeida C.A."/>
            <person name="Ferrarezi J.A."/>
            <person name="Labate C.A."/>
        </authorList>
    </citation>
    <scope>NUCLEOTIDE SEQUENCE</scope>
    <source>
        <strain evidence="18">MF-1</strain>
    </source>
</reference>
<evidence type="ECO:0000256" key="5">
    <source>
        <dbReference type="ARBA" id="ARBA00020261"/>
    </source>
</evidence>
<name>A0A9Q3HEK8_9BASI</name>
<keyword evidence="9" id="KW-0493">Microtubule</keyword>
<keyword evidence="6" id="KW-0158">Chromosome</keyword>
<dbReference type="Pfam" id="PF08649">
    <property type="entry name" value="DASH_Dad1"/>
    <property type="match status" value="1"/>
</dbReference>
<evidence type="ECO:0000256" key="14">
    <source>
        <dbReference type="ARBA" id="ARBA00023306"/>
    </source>
</evidence>
<evidence type="ECO:0000256" key="7">
    <source>
        <dbReference type="ARBA" id="ARBA00022490"/>
    </source>
</evidence>
<keyword evidence="14" id="KW-0131">Cell cycle</keyword>
<keyword evidence="8" id="KW-0132">Cell division</keyword>
<keyword evidence="7" id="KW-0963">Cytoplasm</keyword>
<dbReference type="PANTHER" id="PTHR28025">
    <property type="entry name" value="DASH COMPLEX SUBUNIT DAD1"/>
    <property type="match status" value="1"/>
</dbReference>
<comment type="subcellular location">
    <subcellularLocation>
        <location evidence="3">Chromosome</location>
        <location evidence="3">Centromere</location>
        <location evidence="3">Kinetochore</location>
    </subcellularLocation>
    <subcellularLocation>
        <location evidence="2">Cytoplasm</location>
        <location evidence="2">Cytoskeleton</location>
        <location evidence="2">Spindle</location>
    </subcellularLocation>
    <subcellularLocation>
        <location evidence="1">Nucleus</location>
    </subcellularLocation>
</comment>
<organism evidence="18 19">
    <name type="scientific">Austropuccinia psidii MF-1</name>
    <dbReference type="NCBI Taxonomy" id="1389203"/>
    <lineage>
        <taxon>Eukaryota</taxon>
        <taxon>Fungi</taxon>
        <taxon>Dikarya</taxon>
        <taxon>Basidiomycota</taxon>
        <taxon>Pucciniomycotina</taxon>
        <taxon>Pucciniomycetes</taxon>
        <taxon>Pucciniales</taxon>
        <taxon>Sphaerophragmiaceae</taxon>
        <taxon>Austropuccinia</taxon>
    </lineage>
</organism>
<evidence type="ECO:0000256" key="12">
    <source>
        <dbReference type="ARBA" id="ARBA00023212"/>
    </source>
</evidence>
<proteinExistence type="inferred from homology"/>
<keyword evidence="12" id="KW-0206">Cytoskeleton</keyword>
<dbReference type="AlphaFoldDB" id="A0A9Q3HEK8"/>
<evidence type="ECO:0000256" key="3">
    <source>
        <dbReference type="ARBA" id="ARBA00004629"/>
    </source>
</evidence>
<comment type="caution">
    <text evidence="18">The sequence shown here is derived from an EMBL/GenBank/DDBJ whole genome shotgun (WGS) entry which is preliminary data.</text>
</comment>
<keyword evidence="15" id="KW-0137">Centromere</keyword>
<evidence type="ECO:0000256" key="11">
    <source>
        <dbReference type="ARBA" id="ARBA00022838"/>
    </source>
</evidence>
<dbReference type="GO" id="GO:0005876">
    <property type="term" value="C:spindle microtubule"/>
    <property type="evidence" value="ECO:0007669"/>
    <property type="project" value="TreeGrafter"/>
</dbReference>
<dbReference type="InterPro" id="IPR013958">
    <property type="entry name" value="DASH_Dad1"/>
</dbReference>
<evidence type="ECO:0000256" key="8">
    <source>
        <dbReference type="ARBA" id="ARBA00022618"/>
    </source>
</evidence>
<gene>
    <name evidence="18" type="ORF">O181_041162</name>
</gene>
<accession>A0A9Q3HEK8</accession>
<evidence type="ECO:0000256" key="4">
    <source>
        <dbReference type="ARBA" id="ARBA00010146"/>
    </source>
</evidence>
<evidence type="ECO:0000256" key="15">
    <source>
        <dbReference type="ARBA" id="ARBA00023328"/>
    </source>
</evidence>
<dbReference type="GO" id="GO:0072686">
    <property type="term" value="C:mitotic spindle"/>
    <property type="evidence" value="ECO:0007669"/>
    <property type="project" value="InterPro"/>
</dbReference>
<keyword evidence="19" id="KW-1185">Reference proteome</keyword>
<dbReference type="PANTHER" id="PTHR28025:SF1">
    <property type="entry name" value="DASH COMPLEX SUBUNIT DAD1"/>
    <property type="match status" value="1"/>
</dbReference>
<feature type="region of interest" description="Disordered" evidence="17">
    <location>
        <begin position="81"/>
        <end position="136"/>
    </location>
</feature>